<dbReference type="Proteomes" id="UP001242811">
    <property type="component" value="Unassembled WGS sequence"/>
</dbReference>
<organism evidence="3 4">
    <name type="scientific">Paenibacillus brasilensis</name>
    <dbReference type="NCBI Taxonomy" id="128574"/>
    <lineage>
        <taxon>Bacteria</taxon>
        <taxon>Bacillati</taxon>
        <taxon>Bacillota</taxon>
        <taxon>Bacilli</taxon>
        <taxon>Bacillales</taxon>
        <taxon>Paenibacillaceae</taxon>
        <taxon>Paenibacillus</taxon>
    </lineage>
</organism>
<comment type="caution">
    <text evidence="3">The sequence shown here is derived from an EMBL/GenBank/DDBJ whole genome shotgun (WGS) entry which is preliminary data.</text>
</comment>
<evidence type="ECO:0000256" key="1">
    <source>
        <dbReference type="SAM" id="MobiDB-lite"/>
    </source>
</evidence>
<dbReference type="PANTHER" id="PTHR34700:SF4">
    <property type="entry name" value="PHAGE-LIKE ELEMENT PBSX PROTEIN XKDP"/>
    <property type="match status" value="1"/>
</dbReference>
<dbReference type="RefSeq" id="WP_244315737.1">
    <property type="nucleotide sequence ID" value="NZ_CP045298.1"/>
</dbReference>
<feature type="region of interest" description="Disordered" evidence="1">
    <location>
        <begin position="161"/>
        <end position="186"/>
    </location>
</feature>
<evidence type="ECO:0000313" key="3">
    <source>
        <dbReference type="EMBL" id="MDQ0492779.1"/>
    </source>
</evidence>
<reference evidence="3 4" key="1">
    <citation type="submission" date="2023-07" db="EMBL/GenBank/DDBJ databases">
        <title>Genomic Encyclopedia of Type Strains, Phase IV (KMG-IV): sequencing the most valuable type-strain genomes for metagenomic binning, comparative biology and taxonomic classification.</title>
        <authorList>
            <person name="Goeker M."/>
        </authorList>
    </citation>
    <scope>NUCLEOTIDE SEQUENCE [LARGE SCALE GENOMIC DNA]</scope>
    <source>
        <strain evidence="3 4">DSM 14914</strain>
    </source>
</reference>
<sequence length="237" mass="26485">MPTEHAILLSYNNGEEAFRIPVNPPEMSIKEAGDGSTYKIVGGDEINAIQGRKLTEISFDSFFPGQEYPFVNGNELRPIPEYIALINKWMDAKRPVRLIYSAISFDPGAQKSPQEIAINMPVTIEEFEWKPVAGTSDIEYTISFKKYVFYNAVQAKVKKTTTKAGTKKTTTTKTKAKRPSERVKPKSVKAKAGDTLWIIAKKNLGDGSRYKEIQTLNKITNAQAKRLKVGQVLRLPG</sequence>
<protein>
    <submittedName>
        <fullName evidence="3">LysM repeat protein</fullName>
    </submittedName>
</protein>
<dbReference type="PANTHER" id="PTHR34700">
    <property type="entry name" value="POTASSIUM BINDING PROTEIN KBP"/>
    <property type="match status" value="1"/>
</dbReference>
<proteinExistence type="predicted"/>
<gene>
    <name evidence="3" type="ORF">QOZ95_000929</name>
</gene>
<evidence type="ECO:0000259" key="2">
    <source>
        <dbReference type="PROSITE" id="PS51782"/>
    </source>
</evidence>
<dbReference type="InterPro" id="IPR036779">
    <property type="entry name" value="LysM_dom_sf"/>
</dbReference>
<dbReference type="PROSITE" id="PS51782">
    <property type="entry name" value="LYSM"/>
    <property type="match status" value="1"/>
</dbReference>
<dbReference type="SMART" id="SM00257">
    <property type="entry name" value="LysM"/>
    <property type="match status" value="1"/>
</dbReference>
<dbReference type="CDD" id="cd00118">
    <property type="entry name" value="LysM"/>
    <property type="match status" value="1"/>
</dbReference>
<dbReference type="Pfam" id="PF01476">
    <property type="entry name" value="LysM"/>
    <property type="match status" value="1"/>
</dbReference>
<evidence type="ECO:0000313" key="4">
    <source>
        <dbReference type="Proteomes" id="UP001242811"/>
    </source>
</evidence>
<name>A0ABU0KU22_9BACL</name>
<accession>A0ABU0KU22</accession>
<dbReference type="Gene3D" id="3.10.350.10">
    <property type="entry name" value="LysM domain"/>
    <property type="match status" value="1"/>
</dbReference>
<feature type="domain" description="LysM" evidence="2">
    <location>
        <begin position="186"/>
        <end position="235"/>
    </location>
</feature>
<dbReference type="InterPro" id="IPR052196">
    <property type="entry name" value="Bact_Kbp"/>
</dbReference>
<dbReference type="InterPro" id="IPR018392">
    <property type="entry name" value="LysM"/>
</dbReference>
<dbReference type="EMBL" id="JAUSWA010000004">
    <property type="protein sequence ID" value="MDQ0492779.1"/>
    <property type="molecule type" value="Genomic_DNA"/>
</dbReference>
<keyword evidence="4" id="KW-1185">Reference proteome</keyword>
<dbReference type="SUPFAM" id="SSF54106">
    <property type="entry name" value="LysM domain"/>
    <property type="match status" value="1"/>
</dbReference>
<feature type="compositionally biased region" description="Low complexity" evidence="1">
    <location>
        <begin position="162"/>
        <end position="173"/>
    </location>
</feature>